<gene>
    <name evidence="2" type="ORF">IV203_018529</name>
</gene>
<proteinExistence type="predicted"/>
<reference evidence="2" key="1">
    <citation type="journal article" date="2021" name="Sci. Rep.">
        <title>Diploid genomic architecture of Nitzschia inconspicua, an elite biomass production diatom.</title>
        <authorList>
            <person name="Oliver A."/>
            <person name="Podell S."/>
            <person name="Pinowska A."/>
            <person name="Traller J.C."/>
            <person name="Smith S.R."/>
            <person name="McClure R."/>
            <person name="Beliaev A."/>
            <person name="Bohutskyi P."/>
            <person name="Hill E.A."/>
            <person name="Rabines A."/>
            <person name="Zheng H."/>
            <person name="Allen L.Z."/>
            <person name="Kuo A."/>
            <person name="Grigoriev I.V."/>
            <person name="Allen A.E."/>
            <person name="Hazlebeck D."/>
            <person name="Allen E.E."/>
        </authorList>
    </citation>
    <scope>NUCLEOTIDE SEQUENCE</scope>
    <source>
        <strain evidence="2">Hildebrandi</strain>
    </source>
</reference>
<keyword evidence="1" id="KW-0812">Transmembrane</keyword>
<organism evidence="2 3">
    <name type="scientific">Nitzschia inconspicua</name>
    <dbReference type="NCBI Taxonomy" id="303405"/>
    <lineage>
        <taxon>Eukaryota</taxon>
        <taxon>Sar</taxon>
        <taxon>Stramenopiles</taxon>
        <taxon>Ochrophyta</taxon>
        <taxon>Bacillariophyta</taxon>
        <taxon>Bacillariophyceae</taxon>
        <taxon>Bacillariophycidae</taxon>
        <taxon>Bacillariales</taxon>
        <taxon>Bacillariaceae</taxon>
        <taxon>Nitzschia</taxon>
    </lineage>
</organism>
<reference evidence="2" key="2">
    <citation type="submission" date="2021-04" db="EMBL/GenBank/DDBJ databases">
        <authorList>
            <person name="Podell S."/>
        </authorList>
    </citation>
    <scope>NUCLEOTIDE SEQUENCE</scope>
    <source>
        <strain evidence="2">Hildebrandi</strain>
    </source>
</reference>
<dbReference type="InterPro" id="IPR019379">
    <property type="entry name" value="Gamma_Secretase_Asp_P_PEN2"/>
</dbReference>
<keyword evidence="1" id="KW-1133">Transmembrane helix</keyword>
<protein>
    <submittedName>
        <fullName evidence="2">Presenilin enhancer-2 subunit of gamma secretase</fullName>
    </submittedName>
</protein>
<feature type="transmembrane region" description="Helical" evidence="1">
    <location>
        <begin position="70"/>
        <end position="88"/>
    </location>
</feature>
<sequence>MSNPPNQIEDFELSKRYYYAGLLGLPWLWIVHTINWHGKKKSIVRPDQTAEQVENSRKEDAWVKQCRRSAIVVTIAWIIWVLLVQVILSDRFPSSWFVRYDDSSEATGW</sequence>
<accession>A0A9K3Q6F8</accession>
<dbReference type="EMBL" id="JAGRRH010000003">
    <property type="protein sequence ID" value="KAG7372386.1"/>
    <property type="molecule type" value="Genomic_DNA"/>
</dbReference>
<feature type="transmembrane region" description="Helical" evidence="1">
    <location>
        <begin position="17"/>
        <end position="36"/>
    </location>
</feature>
<keyword evidence="1" id="KW-0472">Membrane</keyword>
<evidence type="ECO:0000313" key="3">
    <source>
        <dbReference type="Proteomes" id="UP000693970"/>
    </source>
</evidence>
<evidence type="ECO:0000256" key="1">
    <source>
        <dbReference type="SAM" id="Phobius"/>
    </source>
</evidence>
<dbReference type="AlphaFoldDB" id="A0A9K3Q6F8"/>
<keyword evidence="3" id="KW-1185">Reference proteome</keyword>
<dbReference type="Proteomes" id="UP000693970">
    <property type="component" value="Unassembled WGS sequence"/>
</dbReference>
<dbReference type="OrthoDB" id="524898at2759"/>
<name>A0A9K3Q6F8_9STRA</name>
<dbReference type="Pfam" id="PF10251">
    <property type="entry name" value="PEN-2"/>
    <property type="match status" value="1"/>
</dbReference>
<evidence type="ECO:0000313" key="2">
    <source>
        <dbReference type="EMBL" id="KAG7372386.1"/>
    </source>
</evidence>
<comment type="caution">
    <text evidence="2">The sequence shown here is derived from an EMBL/GenBank/DDBJ whole genome shotgun (WGS) entry which is preliminary data.</text>
</comment>